<feature type="transmembrane region" description="Helical" evidence="1">
    <location>
        <begin position="102"/>
        <end position="119"/>
    </location>
</feature>
<evidence type="ECO:0008006" key="3">
    <source>
        <dbReference type="Google" id="ProtNLM"/>
    </source>
</evidence>
<feature type="transmembrane region" description="Helical" evidence="1">
    <location>
        <begin position="76"/>
        <end position="96"/>
    </location>
</feature>
<feature type="transmembrane region" description="Helical" evidence="1">
    <location>
        <begin position="47"/>
        <end position="64"/>
    </location>
</feature>
<feature type="transmembrane region" description="Helical" evidence="1">
    <location>
        <begin position="158"/>
        <end position="179"/>
    </location>
</feature>
<evidence type="ECO:0000256" key="1">
    <source>
        <dbReference type="SAM" id="Phobius"/>
    </source>
</evidence>
<comment type="caution">
    <text evidence="2">The sequence shown here is derived from an EMBL/GenBank/DDBJ whole genome shotgun (WGS) entry which is preliminary data.</text>
</comment>
<gene>
    <name evidence="2" type="ORF">OBE_06604</name>
</gene>
<organism evidence="2">
    <name type="scientific">human gut metagenome</name>
    <dbReference type="NCBI Taxonomy" id="408170"/>
    <lineage>
        <taxon>unclassified sequences</taxon>
        <taxon>metagenomes</taxon>
        <taxon>organismal metagenomes</taxon>
    </lineage>
</organism>
<name>K1T692_9ZZZZ</name>
<feature type="transmembrane region" description="Helical" evidence="1">
    <location>
        <begin position="217"/>
        <end position="237"/>
    </location>
</feature>
<keyword evidence="1" id="KW-0472">Membrane</keyword>
<sequence>MSIVFLLSVILKGLGAVLEVLLQVMITRMLGLAGYGTYSTWVSAADLVYWVLFPVLRNAITFYLSNKGTELRRFKAKYYSCYVLPVLTTLALVLALEKGRGGYMVIALITGMELLVMDHSSTMMAQGQPGCALFGEYVLGRLFLALGTLVLYKTERLSLGTLLALYVIQYAGILVLFLIKRDREPRRDISKELSLRKWGSYQRADLIQALISQMPILLQYFFTGAFEAGIVSVVLMVKKLVNFISGPTAKVFLPEFSRMYHA</sequence>
<accession>K1T692</accession>
<dbReference type="EMBL" id="AJWZ01004553">
    <property type="protein sequence ID" value="EKC65108.1"/>
    <property type="molecule type" value="Genomic_DNA"/>
</dbReference>
<protein>
    <recommendedName>
        <fullName evidence="3">Polysaccharide biosynthesis protein</fullName>
    </recommendedName>
</protein>
<keyword evidence="1" id="KW-0812">Transmembrane</keyword>
<feature type="transmembrane region" description="Helical" evidence="1">
    <location>
        <begin position="131"/>
        <end position="152"/>
    </location>
</feature>
<keyword evidence="1" id="KW-1133">Transmembrane helix</keyword>
<evidence type="ECO:0000313" key="2">
    <source>
        <dbReference type="EMBL" id="EKC65108.1"/>
    </source>
</evidence>
<reference evidence="2" key="1">
    <citation type="journal article" date="2013" name="Environ. Microbiol.">
        <title>Microbiota from the distal guts of lean and obese adolescents exhibit partial functional redundancy besides clear differences in community structure.</title>
        <authorList>
            <person name="Ferrer M."/>
            <person name="Ruiz A."/>
            <person name="Lanza F."/>
            <person name="Haange S.B."/>
            <person name="Oberbach A."/>
            <person name="Till H."/>
            <person name="Bargiela R."/>
            <person name="Campoy C."/>
            <person name="Segura M.T."/>
            <person name="Richter M."/>
            <person name="von Bergen M."/>
            <person name="Seifert J."/>
            <person name="Suarez A."/>
        </authorList>
    </citation>
    <scope>NUCLEOTIDE SEQUENCE</scope>
</reference>
<dbReference type="AlphaFoldDB" id="K1T692"/>
<proteinExistence type="predicted"/>
<feature type="non-terminal residue" evidence="2">
    <location>
        <position position="262"/>
    </location>
</feature>